<dbReference type="AlphaFoldDB" id="A0AA94H683"/>
<comment type="caution">
    <text evidence="2">The sequence shown here is derived from an EMBL/GenBank/DDBJ whole genome shotgun (WGS) entry which is preliminary data.</text>
</comment>
<sequence>MMISRAVAVLLMLVTTASYAFGKCPASATKCDYTRLGTLEYIWGQEIKDKQSRILLNGIEIFKNDSSQIGWDQDGWFYSDDKGMGDMSKFVVYYDLNEPRQITKDLYLYRAYRIFDFSGEEVVISNEFYPHEVWNIDIDWASWGKKNAVIAFKDGSRFKYESGHVTMIDDGSETGESE</sequence>
<evidence type="ECO:0000313" key="3">
    <source>
        <dbReference type="Proteomes" id="UP000182314"/>
    </source>
</evidence>
<feature type="signal peptide" evidence="1">
    <location>
        <begin position="1"/>
        <end position="20"/>
    </location>
</feature>
<dbReference type="RefSeq" id="WP_244256214.1">
    <property type="nucleotide sequence ID" value="NZ_CP014007.2"/>
</dbReference>
<name>A0AA94H683_9ENTR</name>
<reference evidence="2 3" key="1">
    <citation type="submission" date="2016-10" db="EMBL/GenBank/DDBJ databases">
        <authorList>
            <person name="Varghese N."/>
            <person name="Submissions S."/>
        </authorList>
    </citation>
    <scope>NUCLEOTIDE SEQUENCE [LARGE SCALE GENOMIC DNA]</scope>
    <source>
        <strain evidence="2 3">CGMCC 1.7012</strain>
    </source>
</reference>
<evidence type="ECO:0008006" key="4">
    <source>
        <dbReference type="Google" id="ProtNLM"/>
    </source>
</evidence>
<organism evidence="2 3">
    <name type="scientific">Kosakonia oryzae</name>
    <dbReference type="NCBI Taxonomy" id="497725"/>
    <lineage>
        <taxon>Bacteria</taxon>
        <taxon>Pseudomonadati</taxon>
        <taxon>Pseudomonadota</taxon>
        <taxon>Gammaproteobacteria</taxon>
        <taxon>Enterobacterales</taxon>
        <taxon>Enterobacteriaceae</taxon>
        <taxon>Kosakonia</taxon>
    </lineage>
</organism>
<accession>A0AA94H683</accession>
<gene>
    <name evidence="2" type="ORF">SAMN05216286_3888</name>
</gene>
<feature type="chain" id="PRO_5041653490" description="DKNYY family protein" evidence="1">
    <location>
        <begin position="21"/>
        <end position="178"/>
    </location>
</feature>
<evidence type="ECO:0000256" key="1">
    <source>
        <dbReference type="SAM" id="SignalP"/>
    </source>
</evidence>
<dbReference type="Proteomes" id="UP000182314">
    <property type="component" value="Unassembled WGS sequence"/>
</dbReference>
<evidence type="ECO:0000313" key="2">
    <source>
        <dbReference type="EMBL" id="SFD00796.1"/>
    </source>
</evidence>
<dbReference type="EMBL" id="FOKO01000005">
    <property type="protein sequence ID" value="SFD00796.1"/>
    <property type="molecule type" value="Genomic_DNA"/>
</dbReference>
<proteinExistence type="predicted"/>
<keyword evidence="1" id="KW-0732">Signal</keyword>
<protein>
    <recommendedName>
        <fullName evidence="4">DKNYY family protein</fullName>
    </recommendedName>
</protein>